<feature type="transmembrane region" description="Helical" evidence="1">
    <location>
        <begin position="48"/>
        <end position="67"/>
    </location>
</feature>
<name>A0A0W8IA25_9MICO</name>
<feature type="transmembrane region" description="Helical" evidence="1">
    <location>
        <begin position="112"/>
        <end position="129"/>
    </location>
</feature>
<evidence type="ECO:0000313" key="2">
    <source>
        <dbReference type="EMBL" id="KUG56754.1"/>
    </source>
</evidence>
<protein>
    <recommendedName>
        <fullName evidence="4">DoxX family protein</fullName>
    </recommendedName>
</protein>
<dbReference type="Proteomes" id="UP000054837">
    <property type="component" value="Unassembled WGS sequence"/>
</dbReference>
<organism evidence="2 3">
    <name type="scientific">Serinicoccus chungangensis</name>
    <dbReference type="NCBI Taxonomy" id="767452"/>
    <lineage>
        <taxon>Bacteria</taxon>
        <taxon>Bacillati</taxon>
        <taxon>Actinomycetota</taxon>
        <taxon>Actinomycetes</taxon>
        <taxon>Micrococcales</taxon>
        <taxon>Ornithinimicrobiaceae</taxon>
        <taxon>Serinicoccus</taxon>
    </lineage>
</organism>
<evidence type="ECO:0000313" key="3">
    <source>
        <dbReference type="Proteomes" id="UP000054837"/>
    </source>
</evidence>
<dbReference type="EMBL" id="LQBL01000011">
    <property type="protein sequence ID" value="KUG56754.1"/>
    <property type="molecule type" value="Genomic_DNA"/>
</dbReference>
<dbReference type="PANTHER" id="PTHR36974">
    <property type="entry name" value="MEMBRANE PROTEIN-RELATED"/>
    <property type="match status" value="1"/>
</dbReference>
<proteinExistence type="predicted"/>
<feature type="transmembrane region" description="Helical" evidence="1">
    <location>
        <begin position="74"/>
        <end position="92"/>
    </location>
</feature>
<keyword evidence="1" id="KW-1133">Transmembrane helix</keyword>
<dbReference type="AlphaFoldDB" id="A0A0W8IA25"/>
<dbReference type="RefSeq" id="WP_058890502.1">
    <property type="nucleotide sequence ID" value="NZ_LQBL01000011.1"/>
</dbReference>
<keyword evidence="3" id="KW-1185">Reference proteome</keyword>
<sequence length="151" mass="16634">MSVHHLARVVARVLLGVFLVFSGTGHLTFARADFQAQVPAWVPLDADLVVLLSGVVEVLLGLALVLLPRWRVPVGWLTAAFFVAIFPGNVAQYLQGRDAFGLDSDAARLARLFFQPLLVLWALWSTAAWRDRHRLRRRRAGAGSAREGEPG</sequence>
<evidence type="ECO:0000256" key="1">
    <source>
        <dbReference type="SAM" id="Phobius"/>
    </source>
</evidence>
<gene>
    <name evidence="2" type="ORF">AVL62_11445</name>
</gene>
<reference evidence="2 3" key="1">
    <citation type="submission" date="2015-12" db="EMBL/GenBank/DDBJ databases">
        <title>Serinicoccus chungangenesis strain CD08_5 genome sequencing and assembly.</title>
        <authorList>
            <person name="Chander A.M."/>
            <person name="Kaur G."/>
            <person name="Nair G.R."/>
            <person name="Dhawan D.K."/>
            <person name="Kochhar R.K."/>
            <person name="Mayilraj S."/>
            <person name="Bhadada S.K."/>
        </authorList>
    </citation>
    <scope>NUCLEOTIDE SEQUENCE [LARGE SCALE GENOMIC DNA]</scope>
    <source>
        <strain evidence="2 3">CD08_5</strain>
    </source>
</reference>
<dbReference type="PANTHER" id="PTHR36974:SF1">
    <property type="entry name" value="DOXX FAMILY MEMBRANE PROTEIN"/>
    <property type="match status" value="1"/>
</dbReference>
<evidence type="ECO:0008006" key="4">
    <source>
        <dbReference type="Google" id="ProtNLM"/>
    </source>
</evidence>
<comment type="caution">
    <text evidence="2">The sequence shown here is derived from an EMBL/GenBank/DDBJ whole genome shotgun (WGS) entry which is preliminary data.</text>
</comment>
<accession>A0A0W8IA25</accession>
<keyword evidence="1" id="KW-0812">Transmembrane</keyword>
<dbReference type="STRING" id="767452.AVL62_11445"/>
<keyword evidence="1" id="KW-0472">Membrane</keyword>
<dbReference type="OrthoDB" id="9788974at2"/>